<sequence length="79" mass="8979">MVKPPPSLRRTISRIYMTERTSAAARDDPTIEKMRQIYGQGYYGHDSQRQYGHDSQGHYGYDSGYGPNGGGQQETRMYG</sequence>
<evidence type="ECO:0000313" key="3">
    <source>
        <dbReference type="Proteomes" id="UP000652761"/>
    </source>
</evidence>
<evidence type="ECO:0000313" key="2">
    <source>
        <dbReference type="EMBL" id="MQL73146.1"/>
    </source>
</evidence>
<dbReference type="AlphaFoldDB" id="A0A843TSJ3"/>
<accession>A0A843TSJ3</accession>
<reference evidence="2" key="1">
    <citation type="submission" date="2017-07" db="EMBL/GenBank/DDBJ databases">
        <title>Taro Niue Genome Assembly and Annotation.</title>
        <authorList>
            <person name="Atibalentja N."/>
            <person name="Keating K."/>
            <person name="Fields C.J."/>
        </authorList>
    </citation>
    <scope>NUCLEOTIDE SEQUENCE</scope>
    <source>
        <strain evidence="2">Niue_2</strain>
        <tissue evidence="2">Leaf</tissue>
    </source>
</reference>
<comment type="caution">
    <text evidence="2">The sequence shown here is derived from an EMBL/GenBank/DDBJ whole genome shotgun (WGS) entry which is preliminary data.</text>
</comment>
<keyword evidence="3" id="KW-1185">Reference proteome</keyword>
<protein>
    <submittedName>
        <fullName evidence="2">Uncharacterized protein</fullName>
    </submittedName>
</protein>
<organism evidence="2 3">
    <name type="scientific">Colocasia esculenta</name>
    <name type="common">Wild taro</name>
    <name type="synonym">Arum esculentum</name>
    <dbReference type="NCBI Taxonomy" id="4460"/>
    <lineage>
        <taxon>Eukaryota</taxon>
        <taxon>Viridiplantae</taxon>
        <taxon>Streptophyta</taxon>
        <taxon>Embryophyta</taxon>
        <taxon>Tracheophyta</taxon>
        <taxon>Spermatophyta</taxon>
        <taxon>Magnoliopsida</taxon>
        <taxon>Liliopsida</taxon>
        <taxon>Araceae</taxon>
        <taxon>Aroideae</taxon>
        <taxon>Colocasieae</taxon>
        <taxon>Colocasia</taxon>
    </lineage>
</organism>
<evidence type="ECO:0000256" key="1">
    <source>
        <dbReference type="SAM" id="MobiDB-lite"/>
    </source>
</evidence>
<gene>
    <name evidence="2" type="ORF">Taro_005487</name>
</gene>
<proteinExistence type="predicted"/>
<dbReference type="Proteomes" id="UP000652761">
    <property type="component" value="Unassembled WGS sequence"/>
</dbReference>
<feature type="compositionally biased region" description="Basic and acidic residues" evidence="1">
    <location>
        <begin position="46"/>
        <end position="56"/>
    </location>
</feature>
<dbReference type="EMBL" id="NMUH01000155">
    <property type="protein sequence ID" value="MQL73146.1"/>
    <property type="molecule type" value="Genomic_DNA"/>
</dbReference>
<name>A0A843TSJ3_COLES</name>
<feature type="region of interest" description="Disordered" evidence="1">
    <location>
        <begin position="43"/>
        <end position="79"/>
    </location>
</feature>